<feature type="region of interest" description="Disordered" evidence="2">
    <location>
        <begin position="178"/>
        <end position="252"/>
    </location>
</feature>
<keyword evidence="1" id="KW-0175">Coiled coil</keyword>
<organism evidence="3 4">
    <name type="scientific">Streptomyces bullii</name>
    <dbReference type="NCBI Taxonomy" id="349910"/>
    <lineage>
        <taxon>Bacteria</taxon>
        <taxon>Bacillati</taxon>
        <taxon>Actinomycetota</taxon>
        <taxon>Actinomycetes</taxon>
        <taxon>Kitasatosporales</taxon>
        <taxon>Streptomycetaceae</taxon>
        <taxon>Streptomyces</taxon>
    </lineage>
</organism>
<feature type="compositionally biased region" description="Low complexity" evidence="2">
    <location>
        <begin position="199"/>
        <end position="237"/>
    </location>
</feature>
<dbReference type="Proteomes" id="UP001596154">
    <property type="component" value="Unassembled WGS sequence"/>
</dbReference>
<dbReference type="SUPFAM" id="SSF46785">
    <property type="entry name" value="Winged helix' DNA-binding domain"/>
    <property type="match status" value="1"/>
</dbReference>
<proteinExistence type="predicted"/>
<accession>A0ABW0V0E1</accession>
<dbReference type="EMBL" id="JBHSNY010000011">
    <property type="protein sequence ID" value="MFC5637975.1"/>
    <property type="molecule type" value="Genomic_DNA"/>
</dbReference>
<keyword evidence="4" id="KW-1185">Reference proteome</keyword>
<feature type="coiled-coil region" evidence="1">
    <location>
        <begin position="31"/>
        <end position="58"/>
    </location>
</feature>
<protein>
    <recommendedName>
        <fullName evidence="5">Regulatory protein</fullName>
    </recommendedName>
</protein>
<feature type="compositionally biased region" description="Low complexity" evidence="2">
    <location>
        <begin position="113"/>
        <end position="126"/>
    </location>
</feature>
<evidence type="ECO:0000256" key="2">
    <source>
        <dbReference type="SAM" id="MobiDB-lite"/>
    </source>
</evidence>
<dbReference type="RefSeq" id="WP_381028170.1">
    <property type="nucleotide sequence ID" value="NZ_JBHSNY010000011.1"/>
</dbReference>
<evidence type="ECO:0000313" key="4">
    <source>
        <dbReference type="Proteomes" id="UP001596154"/>
    </source>
</evidence>
<comment type="caution">
    <text evidence="3">The sequence shown here is derived from an EMBL/GenBank/DDBJ whole genome shotgun (WGS) entry which is preliminary data.</text>
</comment>
<evidence type="ECO:0000313" key="3">
    <source>
        <dbReference type="EMBL" id="MFC5637975.1"/>
    </source>
</evidence>
<dbReference type="Gene3D" id="1.10.10.10">
    <property type="entry name" value="Winged helix-like DNA-binding domain superfamily/Winged helix DNA-binding domain"/>
    <property type="match status" value="1"/>
</dbReference>
<evidence type="ECO:0008006" key="5">
    <source>
        <dbReference type="Google" id="ProtNLM"/>
    </source>
</evidence>
<sequence>MSETTTTAASDLASQYAAQVTSDLEHNIKEQERIGTEIAALQEQLATLQQDHAVLVNMQQALGIAASPVQPASAGGTVPAPRTKAAGSDAPKKTRAKKATAASGRTKARKPSAAKSPAASGSSAEPKLVDLVRQHLTEQSEPRSAAEIATALHQAQPERNIKTTVVRGTLENLVAKGQVQRTKQGTSVFYTTPDAPGQTARSAPSASSRATSEAAPKSSSKASRNASSKASPKASSKMQAEEQPEAQQDAVA</sequence>
<feature type="compositionally biased region" description="Polar residues" evidence="2">
    <location>
        <begin position="179"/>
        <end position="190"/>
    </location>
</feature>
<feature type="region of interest" description="Disordered" evidence="2">
    <location>
        <begin position="69"/>
        <end position="127"/>
    </location>
</feature>
<evidence type="ECO:0000256" key="1">
    <source>
        <dbReference type="SAM" id="Coils"/>
    </source>
</evidence>
<reference evidence="4" key="1">
    <citation type="journal article" date="2019" name="Int. J. Syst. Evol. Microbiol.">
        <title>The Global Catalogue of Microorganisms (GCM) 10K type strain sequencing project: providing services to taxonomists for standard genome sequencing and annotation.</title>
        <authorList>
            <consortium name="The Broad Institute Genomics Platform"/>
            <consortium name="The Broad Institute Genome Sequencing Center for Infectious Disease"/>
            <person name="Wu L."/>
            <person name="Ma J."/>
        </authorList>
    </citation>
    <scope>NUCLEOTIDE SEQUENCE [LARGE SCALE GENOMIC DNA]</scope>
    <source>
        <strain evidence="4">CGMCC 4.7248</strain>
    </source>
</reference>
<dbReference type="InterPro" id="IPR036388">
    <property type="entry name" value="WH-like_DNA-bd_sf"/>
</dbReference>
<name>A0ABW0V0E1_9ACTN</name>
<dbReference type="InterPro" id="IPR036390">
    <property type="entry name" value="WH_DNA-bd_sf"/>
</dbReference>
<gene>
    <name evidence="3" type="ORF">ACFPZJ_30260</name>
</gene>